<dbReference type="InterPro" id="IPR029068">
    <property type="entry name" value="Glyas_Bleomycin-R_OHBP_Dase"/>
</dbReference>
<dbReference type="CDD" id="cd06587">
    <property type="entry name" value="VOC"/>
    <property type="match status" value="1"/>
</dbReference>
<protein>
    <submittedName>
        <fullName evidence="2">VOC family protein</fullName>
    </submittedName>
</protein>
<evidence type="ECO:0000313" key="3">
    <source>
        <dbReference type="Proteomes" id="UP001528912"/>
    </source>
</evidence>
<keyword evidence="3" id="KW-1185">Reference proteome</keyword>
<reference evidence="2 3" key="1">
    <citation type="submission" date="2023-03" db="EMBL/GenBank/DDBJ databases">
        <title>YIM 133296 draft genome.</title>
        <authorList>
            <person name="Xiong L."/>
        </authorList>
    </citation>
    <scope>NUCLEOTIDE SEQUENCE [LARGE SCALE GENOMIC DNA]</scope>
    <source>
        <strain evidence="2 3">YIM 133296</strain>
    </source>
</reference>
<dbReference type="Proteomes" id="UP001528912">
    <property type="component" value="Unassembled WGS sequence"/>
</dbReference>
<feature type="domain" description="Glyoxalase-like" evidence="1">
    <location>
        <begin position="23"/>
        <end position="165"/>
    </location>
</feature>
<proteinExistence type="predicted"/>
<dbReference type="Gene3D" id="3.10.180.10">
    <property type="entry name" value="2,3-Dihydroxybiphenyl 1,2-Dioxygenase, domain 1"/>
    <property type="match status" value="1"/>
</dbReference>
<evidence type="ECO:0000259" key="1">
    <source>
        <dbReference type="Pfam" id="PF18029"/>
    </source>
</evidence>
<sequence length="165" mass="18139">MLSVRMATAGCHEKGDHMTPNLQITIDCASPDRLVRFWCSALGYVPAPPPSGHPTWRSYYLSLGVPEEELGDGDSCDRAVDPDGAGPALWFQVVPEPKTVKNRLHLDLLVTDRSAPWAERRAELVAVRDRLVSLGGDVRLDIPESEDEHLACGLHDPEGNEFCLV</sequence>
<organism evidence="2 3">
    <name type="scientific">Luteipulveratus flavus</name>
    <dbReference type="NCBI Taxonomy" id="3031728"/>
    <lineage>
        <taxon>Bacteria</taxon>
        <taxon>Bacillati</taxon>
        <taxon>Actinomycetota</taxon>
        <taxon>Actinomycetes</taxon>
        <taxon>Micrococcales</taxon>
        <taxon>Dermacoccaceae</taxon>
        <taxon>Luteipulveratus</taxon>
    </lineage>
</organism>
<dbReference type="Pfam" id="PF18029">
    <property type="entry name" value="Glyoxalase_6"/>
    <property type="match status" value="1"/>
</dbReference>
<dbReference type="PANTHER" id="PTHR35908">
    <property type="entry name" value="HYPOTHETICAL FUSION PROTEIN"/>
    <property type="match status" value="1"/>
</dbReference>
<gene>
    <name evidence="2" type="ORF">P4R38_15830</name>
</gene>
<dbReference type="InterPro" id="IPR041581">
    <property type="entry name" value="Glyoxalase_6"/>
</dbReference>
<name>A0ABT6CAE1_9MICO</name>
<dbReference type="SUPFAM" id="SSF54593">
    <property type="entry name" value="Glyoxalase/Bleomycin resistance protein/Dihydroxybiphenyl dioxygenase"/>
    <property type="match status" value="1"/>
</dbReference>
<dbReference type="EMBL" id="JAROAV010000038">
    <property type="protein sequence ID" value="MDF8265716.1"/>
    <property type="molecule type" value="Genomic_DNA"/>
</dbReference>
<evidence type="ECO:0000313" key="2">
    <source>
        <dbReference type="EMBL" id="MDF8265716.1"/>
    </source>
</evidence>
<comment type="caution">
    <text evidence="2">The sequence shown here is derived from an EMBL/GenBank/DDBJ whole genome shotgun (WGS) entry which is preliminary data.</text>
</comment>
<dbReference type="PANTHER" id="PTHR35908:SF1">
    <property type="entry name" value="CONSERVED PROTEIN"/>
    <property type="match status" value="1"/>
</dbReference>
<accession>A0ABT6CAE1</accession>